<keyword evidence="1 5" id="KW-0808">Transferase</keyword>
<dbReference type="InterPro" id="IPR000182">
    <property type="entry name" value="GNAT_dom"/>
</dbReference>
<dbReference type="Gene3D" id="3.40.630.30">
    <property type="match status" value="1"/>
</dbReference>
<sequence length="204" mass="23400">MTTQQQWPVELSHGPVTLRPWRLQDRRAWNEIRQRNAAWTAPWDSTRPPDSIEPPLTFAGMVRQFNRRARLGQMLPFAVDYRPDGQAWVLAGQLTISGITHGSASWAQAGYWVDQRWAGRGIIPTALALAVDHCFFTLHLHRMEVAIRPENVRSLRVVEKLGFRHEGSRARYMHVDGDWRDHEMFALHADEVGPGLLARLEHSA</sequence>
<keyword evidence="2" id="KW-0012">Acyltransferase</keyword>
<proteinExistence type="inferred from homology"/>
<dbReference type="PANTHER" id="PTHR43792:SF8">
    <property type="entry name" value="[RIBOSOMAL PROTEIN US5]-ALANINE N-ACETYLTRANSFERASE"/>
    <property type="match status" value="1"/>
</dbReference>
<evidence type="ECO:0000313" key="6">
    <source>
        <dbReference type="Proteomes" id="UP000238164"/>
    </source>
</evidence>
<dbReference type="OrthoDB" id="5242221at2"/>
<dbReference type="GO" id="GO:0008999">
    <property type="term" value="F:protein-N-terminal-alanine acetyltransferase activity"/>
    <property type="evidence" value="ECO:0007669"/>
    <property type="project" value="TreeGrafter"/>
</dbReference>
<dbReference type="InterPro" id="IPR051531">
    <property type="entry name" value="N-acetyltransferase"/>
</dbReference>
<evidence type="ECO:0000256" key="1">
    <source>
        <dbReference type="ARBA" id="ARBA00022679"/>
    </source>
</evidence>
<dbReference type="AlphaFoldDB" id="A0A2N9JMP4"/>
<dbReference type="GO" id="GO:0005737">
    <property type="term" value="C:cytoplasm"/>
    <property type="evidence" value="ECO:0007669"/>
    <property type="project" value="TreeGrafter"/>
</dbReference>
<accession>A0A2N9JMP4</accession>
<organism evidence="5 6">
    <name type="scientific">Micropruina glycogenica</name>
    <dbReference type="NCBI Taxonomy" id="75385"/>
    <lineage>
        <taxon>Bacteria</taxon>
        <taxon>Bacillati</taxon>
        <taxon>Actinomycetota</taxon>
        <taxon>Actinomycetes</taxon>
        <taxon>Propionibacteriales</taxon>
        <taxon>Nocardioidaceae</taxon>
        <taxon>Micropruina</taxon>
    </lineage>
</organism>
<dbReference type="InterPro" id="IPR016181">
    <property type="entry name" value="Acyl_CoA_acyltransferase"/>
</dbReference>
<protein>
    <submittedName>
        <fullName evidence="5">GNAT family N-acetyltransferase</fullName>
    </submittedName>
</protein>
<evidence type="ECO:0000313" key="5">
    <source>
        <dbReference type="EMBL" id="SPD88853.1"/>
    </source>
</evidence>
<dbReference type="SUPFAM" id="SSF55729">
    <property type="entry name" value="Acyl-CoA N-acyltransferases (Nat)"/>
    <property type="match status" value="1"/>
</dbReference>
<reference evidence="5 6" key="1">
    <citation type="submission" date="2018-02" db="EMBL/GenBank/DDBJ databases">
        <authorList>
            <person name="Cohen D.B."/>
            <person name="Kent A.D."/>
        </authorList>
    </citation>
    <scope>NUCLEOTIDE SEQUENCE [LARGE SCALE GENOMIC DNA]</scope>
    <source>
        <strain evidence="5">1</strain>
    </source>
</reference>
<keyword evidence="6" id="KW-1185">Reference proteome</keyword>
<dbReference type="Proteomes" id="UP000238164">
    <property type="component" value="Chromosome 1"/>
</dbReference>
<gene>
    <name evidence="5" type="ORF">MPLG2_3823</name>
</gene>
<evidence type="ECO:0000256" key="3">
    <source>
        <dbReference type="ARBA" id="ARBA00038502"/>
    </source>
</evidence>
<feature type="domain" description="N-acetyltransferase" evidence="4">
    <location>
        <begin position="16"/>
        <end position="186"/>
    </location>
</feature>
<dbReference type="PROSITE" id="PS51186">
    <property type="entry name" value="GNAT"/>
    <property type="match status" value="1"/>
</dbReference>
<evidence type="ECO:0000256" key="2">
    <source>
        <dbReference type="ARBA" id="ARBA00023315"/>
    </source>
</evidence>
<evidence type="ECO:0000259" key="4">
    <source>
        <dbReference type="PROSITE" id="PS51186"/>
    </source>
</evidence>
<dbReference type="RefSeq" id="WP_105187268.1">
    <property type="nucleotide sequence ID" value="NZ_BAAAGO010000067.1"/>
</dbReference>
<comment type="similarity">
    <text evidence="3">Belongs to the acetyltransferase family. RimJ subfamily.</text>
</comment>
<name>A0A2N9JMP4_9ACTN</name>
<dbReference type="Pfam" id="PF13302">
    <property type="entry name" value="Acetyltransf_3"/>
    <property type="match status" value="1"/>
</dbReference>
<dbReference type="KEGG" id="mgg:MPLG2_3823"/>
<dbReference type="PANTHER" id="PTHR43792">
    <property type="entry name" value="GNAT FAMILY, PUTATIVE (AFU_ORTHOLOGUE AFUA_3G00765)-RELATED-RELATED"/>
    <property type="match status" value="1"/>
</dbReference>
<dbReference type="EMBL" id="LT985188">
    <property type="protein sequence ID" value="SPD88853.1"/>
    <property type="molecule type" value="Genomic_DNA"/>
</dbReference>